<keyword evidence="3" id="KW-1185">Reference proteome</keyword>
<evidence type="ECO:0000313" key="2">
    <source>
        <dbReference type="EMBL" id="KAJ8399930.1"/>
    </source>
</evidence>
<dbReference type="InterPro" id="IPR057560">
    <property type="entry name" value="Znf_SCAND3"/>
</dbReference>
<sequence length="146" mass="15995">MWQQDNQTSKRADRLWFVQYAKNQRFHSGIGRSPYGVMYGKPMIVGLQGLQLSKEIICDVTTGEQLMEVCGQSDLGGSDVEFREQAVDSSCLTCMSCQQAAVSGAHKCTICVQVCHAIQPCTIALGDEEGYGVPVMCSHCQTAHNQ</sequence>
<dbReference type="EMBL" id="JAINUG010000080">
    <property type="protein sequence ID" value="KAJ8399930.1"/>
    <property type="molecule type" value="Genomic_DNA"/>
</dbReference>
<dbReference type="Proteomes" id="UP001221898">
    <property type="component" value="Unassembled WGS sequence"/>
</dbReference>
<accession>A0AAD7WKE4</accession>
<feature type="domain" description="SCAN" evidence="1">
    <location>
        <begin position="103"/>
        <end position="145"/>
    </location>
</feature>
<reference evidence="2" key="1">
    <citation type="journal article" date="2023" name="Science">
        <title>Genome structures resolve the early diversification of teleost fishes.</title>
        <authorList>
            <person name="Parey E."/>
            <person name="Louis A."/>
            <person name="Montfort J."/>
            <person name="Bouchez O."/>
            <person name="Roques C."/>
            <person name="Iampietro C."/>
            <person name="Lluch J."/>
            <person name="Castinel A."/>
            <person name="Donnadieu C."/>
            <person name="Desvignes T."/>
            <person name="Floi Bucao C."/>
            <person name="Jouanno E."/>
            <person name="Wen M."/>
            <person name="Mejri S."/>
            <person name="Dirks R."/>
            <person name="Jansen H."/>
            <person name="Henkel C."/>
            <person name="Chen W.J."/>
            <person name="Zahm M."/>
            <person name="Cabau C."/>
            <person name="Klopp C."/>
            <person name="Thompson A.W."/>
            <person name="Robinson-Rechavi M."/>
            <person name="Braasch I."/>
            <person name="Lecointre G."/>
            <person name="Bobe J."/>
            <person name="Postlethwait J.H."/>
            <person name="Berthelot C."/>
            <person name="Roest Crollius H."/>
            <person name="Guiguen Y."/>
        </authorList>
    </citation>
    <scope>NUCLEOTIDE SEQUENCE</scope>
    <source>
        <strain evidence="2">NC1722</strain>
    </source>
</reference>
<name>A0AAD7WKE4_9TELE</name>
<dbReference type="AlphaFoldDB" id="A0AAD7WKE4"/>
<gene>
    <name evidence="2" type="ORF">AAFF_G00406600</name>
</gene>
<proteinExistence type="predicted"/>
<organism evidence="2 3">
    <name type="scientific">Aldrovandia affinis</name>
    <dbReference type="NCBI Taxonomy" id="143900"/>
    <lineage>
        <taxon>Eukaryota</taxon>
        <taxon>Metazoa</taxon>
        <taxon>Chordata</taxon>
        <taxon>Craniata</taxon>
        <taxon>Vertebrata</taxon>
        <taxon>Euteleostomi</taxon>
        <taxon>Actinopterygii</taxon>
        <taxon>Neopterygii</taxon>
        <taxon>Teleostei</taxon>
        <taxon>Notacanthiformes</taxon>
        <taxon>Halosauridae</taxon>
        <taxon>Aldrovandia</taxon>
    </lineage>
</organism>
<evidence type="ECO:0000313" key="3">
    <source>
        <dbReference type="Proteomes" id="UP001221898"/>
    </source>
</evidence>
<protein>
    <recommendedName>
        <fullName evidence="1">SCAN domain-containing protein</fullName>
    </recommendedName>
</protein>
<comment type="caution">
    <text evidence="2">The sequence shown here is derived from an EMBL/GenBank/DDBJ whole genome shotgun (WGS) entry which is preliminary data.</text>
</comment>
<dbReference type="Pfam" id="PF23663">
    <property type="entry name" value="Znf_SCAND3"/>
    <property type="match status" value="1"/>
</dbReference>
<evidence type="ECO:0000259" key="1">
    <source>
        <dbReference type="Pfam" id="PF23663"/>
    </source>
</evidence>